<dbReference type="PROSITE" id="PS51819">
    <property type="entry name" value="VOC"/>
    <property type="match status" value="1"/>
</dbReference>
<gene>
    <name evidence="2" type="ORF">HDA44_000857</name>
</gene>
<evidence type="ECO:0000313" key="3">
    <source>
        <dbReference type="Proteomes" id="UP000558997"/>
    </source>
</evidence>
<dbReference type="SUPFAM" id="SSF54593">
    <property type="entry name" value="Glyoxalase/Bleomycin resistance protein/Dihydroxybiphenyl dioxygenase"/>
    <property type="match status" value="1"/>
</dbReference>
<dbReference type="Proteomes" id="UP000558997">
    <property type="component" value="Unassembled WGS sequence"/>
</dbReference>
<dbReference type="InterPro" id="IPR004360">
    <property type="entry name" value="Glyas_Fos-R_dOase_dom"/>
</dbReference>
<keyword evidence="2" id="KW-0456">Lyase</keyword>
<keyword evidence="2" id="KW-0223">Dioxygenase</keyword>
<reference evidence="2 3" key="1">
    <citation type="submission" date="2020-08" db="EMBL/GenBank/DDBJ databases">
        <title>Sequencing the genomes of 1000 actinobacteria strains.</title>
        <authorList>
            <person name="Klenk H.-P."/>
        </authorList>
    </citation>
    <scope>NUCLEOTIDE SEQUENCE [LARGE SCALE GENOMIC DNA]</scope>
    <source>
        <strain evidence="2 3">DSM 17294</strain>
    </source>
</reference>
<proteinExistence type="predicted"/>
<keyword evidence="3" id="KW-1185">Reference proteome</keyword>
<dbReference type="PANTHER" id="PTHR36437">
    <property type="entry name" value="GLYOXALASE/BLEOMYCIN RESISTANCE PROTEIN/DIOXYGENASE"/>
    <property type="match status" value="1"/>
</dbReference>
<accession>A0A841DL67</accession>
<dbReference type="PANTHER" id="PTHR36437:SF2">
    <property type="entry name" value="GLYOXALASE_BLEOMYCIN RESISTANCE PROTEIN_DIOXYGENASE"/>
    <property type="match status" value="1"/>
</dbReference>
<dbReference type="EMBL" id="JACHNF010000001">
    <property type="protein sequence ID" value="MBB5977516.1"/>
    <property type="molecule type" value="Genomic_DNA"/>
</dbReference>
<feature type="domain" description="VOC" evidence="1">
    <location>
        <begin position="4"/>
        <end position="133"/>
    </location>
</feature>
<dbReference type="InterPro" id="IPR037523">
    <property type="entry name" value="VOC_core"/>
</dbReference>
<organism evidence="2 3">
    <name type="scientific">Kribbella solani</name>
    <dbReference type="NCBI Taxonomy" id="236067"/>
    <lineage>
        <taxon>Bacteria</taxon>
        <taxon>Bacillati</taxon>
        <taxon>Actinomycetota</taxon>
        <taxon>Actinomycetes</taxon>
        <taxon>Propionibacteriales</taxon>
        <taxon>Kribbellaceae</taxon>
        <taxon>Kribbella</taxon>
    </lineage>
</organism>
<comment type="caution">
    <text evidence="2">The sequence shown here is derived from an EMBL/GenBank/DDBJ whole genome shotgun (WGS) entry which is preliminary data.</text>
</comment>
<dbReference type="Gene3D" id="3.10.180.10">
    <property type="entry name" value="2,3-Dihydroxybiphenyl 1,2-Dioxygenase, domain 1"/>
    <property type="match status" value="1"/>
</dbReference>
<evidence type="ECO:0000259" key="1">
    <source>
        <dbReference type="PROSITE" id="PS51819"/>
    </source>
</evidence>
<dbReference type="GO" id="GO:0016829">
    <property type="term" value="F:lyase activity"/>
    <property type="evidence" value="ECO:0007669"/>
    <property type="project" value="UniProtKB-KW"/>
</dbReference>
<name>A0A841DL67_9ACTN</name>
<keyword evidence="2" id="KW-0560">Oxidoreductase</keyword>
<dbReference type="InterPro" id="IPR029068">
    <property type="entry name" value="Glyas_Bleomycin-R_OHBP_Dase"/>
</dbReference>
<dbReference type="Pfam" id="PF00903">
    <property type="entry name" value="Glyoxalase"/>
    <property type="match status" value="1"/>
</dbReference>
<evidence type="ECO:0000313" key="2">
    <source>
        <dbReference type="EMBL" id="MBB5977516.1"/>
    </source>
</evidence>
<dbReference type="AlphaFoldDB" id="A0A841DL67"/>
<protein>
    <submittedName>
        <fullName evidence="2">Catechol 2,3-dioxygenase-like lactoylglutathione lyase family enzyme</fullName>
    </submittedName>
</protein>
<sequence length="138" mass="15104">MDWKLELVIVPVSDVDRAKKFYTEQLGFAEDVDHRAGDSFRVVQLTPPGSACSITIGTGLTTAAPGTYQGLHLVVNDIEAARAELVERGVEVSEPFHFSAQGKQDGLSPNRADYETFLSLEDPDGNNWQIQEVGRVKA</sequence>
<dbReference type="RefSeq" id="WP_184831507.1">
    <property type="nucleotide sequence ID" value="NZ_BAAAVN010000010.1"/>
</dbReference>
<dbReference type="GO" id="GO:0051213">
    <property type="term" value="F:dioxygenase activity"/>
    <property type="evidence" value="ECO:0007669"/>
    <property type="project" value="UniProtKB-KW"/>
</dbReference>